<sequence>MDATRALTPDDLPPGALTRRGGADSRHTGGADSWRTDGADSRLTGGADSRPEAAAERRDAAVRAAVAQGLVGPDTPVAALLDVAGIRQSAAALRSAFAEVTTAPVLHAFAVKASPLVPVLRLLRKAGIGAEVASPGELALARAAGLKPAHTVLDSPAKTLAELRQALALGIAVNADNPQELARLDSLARSAPTRSAIGLRVNPQIGAGSIGALSTATATSKFGVGLRDSGAREWVVRAFLDRPWLTRLHTHSGSQGVPLGLLAEGVRVTYELAEEINQLAGRRQVDTIDIGGGLPVNFDSDVENPTYAMYARLLQREVPGLFDGRYALVTEFGRSLLAKHGTIVARVEYTKAAGNRRIAITHAGAQVAARTVYAPGSWPLRIAAYDDQGRPKTGPEIPQDVAGPACFAGDLLAENRPLPLLEPGDHAAALDTGAYYFSHHYAYNSLARPGIHGFSTGRDGTVRFATVRAPQTIDEVVAESGGEHTRALDAL</sequence>
<dbReference type="Gene3D" id="2.40.37.10">
    <property type="entry name" value="Lyase, Ornithine Decarboxylase, Chain A, domain 1"/>
    <property type="match status" value="1"/>
</dbReference>
<protein>
    <submittedName>
        <fullName evidence="9">Diaminopimelate decarboxylase</fullName>
    </submittedName>
</protein>
<evidence type="ECO:0000313" key="10">
    <source>
        <dbReference type="Proteomes" id="UP000598297"/>
    </source>
</evidence>
<dbReference type="InterPro" id="IPR022643">
    <property type="entry name" value="De-COase2_C"/>
</dbReference>
<evidence type="ECO:0000256" key="6">
    <source>
        <dbReference type="SAM" id="MobiDB-lite"/>
    </source>
</evidence>
<dbReference type="PANTHER" id="PTHR43727">
    <property type="entry name" value="DIAMINOPIMELATE DECARBOXYLASE"/>
    <property type="match status" value="1"/>
</dbReference>
<feature type="domain" description="Orn/DAP/Arg decarboxylase 2 C-terminal" evidence="7">
    <location>
        <begin position="339"/>
        <end position="433"/>
    </location>
</feature>
<dbReference type="GO" id="GO:0008836">
    <property type="term" value="F:diaminopimelate decarboxylase activity"/>
    <property type="evidence" value="ECO:0007669"/>
    <property type="project" value="InterPro"/>
</dbReference>
<evidence type="ECO:0000259" key="7">
    <source>
        <dbReference type="Pfam" id="PF00278"/>
    </source>
</evidence>
<keyword evidence="3" id="KW-0028">Amino-acid biosynthesis</keyword>
<dbReference type="PRINTS" id="PR01179">
    <property type="entry name" value="ODADCRBXLASE"/>
</dbReference>
<dbReference type="OrthoDB" id="9802241at2"/>
<evidence type="ECO:0000259" key="8">
    <source>
        <dbReference type="Pfam" id="PF02784"/>
    </source>
</evidence>
<feature type="active site" description="Proton donor" evidence="4">
    <location>
        <position position="406"/>
    </location>
</feature>
<evidence type="ECO:0000256" key="3">
    <source>
        <dbReference type="ARBA" id="ARBA00023154"/>
    </source>
</evidence>
<gene>
    <name evidence="9" type="ORF">GUY60_11475</name>
</gene>
<evidence type="ECO:0000313" key="9">
    <source>
        <dbReference type="EMBL" id="NBE52032.1"/>
    </source>
</evidence>
<dbReference type="Pfam" id="PF00278">
    <property type="entry name" value="Orn_DAP_Arg_deC"/>
    <property type="match status" value="1"/>
</dbReference>
<dbReference type="InterPro" id="IPR029066">
    <property type="entry name" value="PLP-binding_barrel"/>
</dbReference>
<dbReference type="InterPro" id="IPR002986">
    <property type="entry name" value="DAP_deCOOHase_LysA"/>
</dbReference>
<dbReference type="Proteomes" id="UP000598297">
    <property type="component" value="Unassembled WGS sequence"/>
</dbReference>
<dbReference type="Gene3D" id="3.20.20.10">
    <property type="entry name" value="Alanine racemase"/>
    <property type="match status" value="1"/>
</dbReference>
<comment type="caution">
    <text evidence="9">The sequence shown here is derived from an EMBL/GenBank/DDBJ whole genome shotgun (WGS) entry which is preliminary data.</text>
</comment>
<evidence type="ECO:0000256" key="4">
    <source>
        <dbReference type="PIRSR" id="PIRSR600183-50"/>
    </source>
</evidence>
<reference evidence="9" key="1">
    <citation type="submission" date="2020-01" db="EMBL/GenBank/DDBJ databases">
        <title>Whole-genome analyses of novel actinobacteria.</title>
        <authorList>
            <person name="Sahin N."/>
        </authorList>
    </citation>
    <scope>NUCLEOTIDE SEQUENCE</scope>
    <source>
        <strain evidence="9">YC537</strain>
    </source>
</reference>
<dbReference type="InterPro" id="IPR009006">
    <property type="entry name" value="Ala_racemase/Decarboxylase_C"/>
</dbReference>
<keyword evidence="3" id="KW-0457">Lysine biosynthesis</keyword>
<feature type="modified residue" description="N6-(pyridoxal phosphate)lysine" evidence="4">
    <location>
        <position position="112"/>
    </location>
</feature>
<dbReference type="Pfam" id="PF02784">
    <property type="entry name" value="Orn_Arg_deC_N"/>
    <property type="match status" value="1"/>
</dbReference>
<dbReference type="GO" id="GO:0009089">
    <property type="term" value="P:lysine biosynthetic process via diaminopimelate"/>
    <property type="evidence" value="ECO:0007669"/>
    <property type="project" value="InterPro"/>
</dbReference>
<evidence type="ECO:0000256" key="1">
    <source>
        <dbReference type="ARBA" id="ARBA00001933"/>
    </source>
</evidence>
<comment type="similarity">
    <text evidence="5">Belongs to the Orn/Lys/Arg decarboxylase class-II family.</text>
</comment>
<dbReference type="PRINTS" id="PR01181">
    <property type="entry name" value="DAPDCRBXLASE"/>
</dbReference>
<dbReference type="EMBL" id="JAAAHS010000064">
    <property type="protein sequence ID" value="NBE52032.1"/>
    <property type="molecule type" value="Genomic_DNA"/>
</dbReference>
<evidence type="ECO:0000256" key="5">
    <source>
        <dbReference type="RuleBase" id="RU003737"/>
    </source>
</evidence>
<dbReference type="SUPFAM" id="SSF51419">
    <property type="entry name" value="PLP-binding barrel"/>
    <property type="match status" value="1"/>
</dbReference>
<dbReference type="PANTHER" id="PTHR43727:SF3">
    <property type="entry name" value="GROUP IV DECARBOXYLASE"/>
    <property type="match status" value="1"/>
</dbReference>
<proteinExistence type="inferred from homology"/>
<evidence type="ECO:0000256" key="2">
    <source>
        <dbReference type="ARBA" id="ARBA00022898"/>
    </source>
</evidence>
<keyword evidence="10" id="KW-1185">Reference proteome</keyword>
<keyword evidence="2 4" id="KW-0663">Pyridoxal phosphate</keyword>
<feature type="compositionally biased region" description="Basic and acidic residues" evidence="6">
    <location>
        <begin position="21"/>
        <end position="40"/>
    </location>
</feature>
<dbReference type="InterPro" id="IPR022644">
    <property type="entry name" value="De-COase2_N"/>
</dbReference>
<accession>A0A964UNS9</accession>
<dbReference type="SUPFAM" id="SSF50621">
    <property type="entry name" value="Alanine racemase C-terminal domain-like"/>
    <property type="match status" value="1"/>
</dbReference>
<comment type="cofactor">
    <cofactor evidence="1 4">
        <name>pyridoxal 5'-phosphate</name>
        <dbReference type="ChEBI" id="CHEBI:597326"/>
    </cofactor>
</comment>
<organism evidence="9 10">
    <name type="scientific">Streptomyces boluensis</name>
    <dbReference type="NCBI Taxonomy" id="1775135"/>
    <lineage>
        <taxon>Bacteria</taxon>
        <taxon>Bacillati</taxon>
        <taxon>Actinomycetota</taxon>
        <taxon>Actinomycetes</taxon>
        <taxon>Kitasatosporales</taxon>
        <taxon>Streptomycetaceae</taxon>
        <taxon>Streptomyces</taxon>
    </lineage>
</organism>
<feature type="domain" description="Orn/DAP/Arg decarboxylase 2 N-terminal" evidence="8">
    <location>
        <begin position="88"/>
        <end position="337"/>
    </location>
</feature>
<dbReference type="AlphaFoldDB" id="A0A964UNS9"/>
<feature type="region of interest" description="Disordered" evidence="6">
    <location>
        <begin position="1"/>
        <end position="55"/>
    </location>
</feature>
<dbReference type="InterPro" id="IPR000183">
    <property type="entry name" value="Orn/DAP/Arg_de-COase"/>
</dbReference>
<name>A0A964UNS9_9ACTN</name>